<dbReference type="GO" id="GO:0043565">
    <property type="term" value="F:sequence-specific DNA binding"/>
    <property type="evidence" value="ECO:0007669"/>
    <property type="project" value="InterPro"/>
</dbReference>
<keyword evidence="1" id="KW-0805">Transcription regulation</keyword>
<proteinExistence type="predicted"/>
<dbReference type="SUPFAM" id="SSF46689">
    <property type="entry name" value="Homeodomain-like"/>
    <property type="match status" value="2"/>
</dbReference>
<organism evidence="5 6">
    <name type="scientific">Lederbergia lenta</name>
    <name type="common">Bacillus lentus</name>
    <dbReference type="NCBI Taxonomy" id="1467"/>
    <lineage>
        <taxon>Bacteria</taxon>
        <taxon>Bacillati</taxon>
        <taxon>Bacillota</taxon>
        <taxon>Bacilli</taxon>
        <taxon>Bacillales</taxon>
        <taxon>Bacillaceae</taxon>
        <taxon>Lederbergia</taxon>
    </lineage>
</organism>
<dbReference type="PANTHER" id="PTHR43280">
    <property type="entry name" value="ARAC-FAMILY TRANSCRIPTIONAL REGULATOR"/>
    <property type="match status" value="1"/>
</dbReference>
<keyword evidence="6" id="KW-1185">Reference proteome</keyword>
<dbReference type="PRINTS" id="PR00032">
    <property type="entry name" value="HTHARAC"/>
</dbReference>
<dbReference type="Gene3D" id="2.60.120.280">
    <property type="entry name" value="Regulatory protein AraC"/>
    <property type="match status" value="1"/>
</dbReference>
<name>A0A2X4WCS9_LEDLE</name>
<dbReference type="PROSITE" id="PS01124">
    <property type="entry name" value="HTH_ARAC_FAMILY_2"/>
    <property type="match status" value="1"/>
</dbReference>
<dbReference type="InterPro" id="IPR009057">
    <property type="entry name" value="Homeodomain-like_sf"/>
</dbReference>
<dbReference type="GO" id="GO:0032259">
    <property type="term" value="P:methylation"/>
    <property type="evidence" value="ECO:0007669"/>
    <property type="project" value="UniProtKB-KW"/>
</dbReference>
<dbReference type="AlphaFoldDB" id="A0A2X4WCS9"/>
<dbReference type="STRING" id="1348624.GCA_001591545_02277"/>
<dbReference type="EMBL" id="LS483476">
    <property type="protein sequence ID" value="SQI61936.1"/>
    <property type="molecule type" value="Genomic_DNA"/>
</dbReference>
<evidence type="ECO:0000313" key="6">
    <source>
        <dbReference type="Proteomes" id="UP000249134"/>
    </source>
</evidence>
<keyword evidence="3" id="KW-0804">Transcription</keyword>
<dbReference type="GO" id="GO:0008168">
    <property type="term" value="F:methyltransferase activity"/>
    <property type="evidence" value="ECO:0007669"/>
    <property type="project" value="UniProtKB-KW"/>
</dbReference>
<dbReference type="RefSeq" id="WP_066141629.1">
    <property type="nucleotide sequence ID" value="NZ_CBCSGM010000003.1"/>
</dbReference>
<dbReference type="KEGG" id="blen:NCTC4824_03505"/>
<gene>
    <name evidence="5" type="primary">adaA_3</name>
    <name evidence="5" type="ORF">NCTC4824_03505</name>
</gene>
<sequence>MLLENGGFKSFGFHFSGEHQNAVAGLYSVGWERESTHDYDYDGMKRNEFGKYVFQYTFSGAGKIEVAGKEYTLAAGKAFLVQIPSEHRYFLPDDSEHWEFMYITIYGEEAKRSFDFVNEKLGTVIQFSPESSPIKLLMSIYQEAVSRNITDAYESSAMAYSFVMELYRYALNIGVSTEKWPKQVEKAILYAKKYYPSQIGLNDLVAESGLSKYHFTRLFHKTTNLTPIQYLTKIRIDKAIELLRMTNYSIDDIAKLVGYSNGNYFIKVFHKRIGMSPGQFRESKYTVPVDHVMTD</sequence>
<evidence type="ECO:0000256" key="3">
    <source>
        <dbReference type="ARBA" id="ARBA00023163"/>
    </source>
</evidence>
<feature type="domain" description="HTH araC/xylS-type" evidence="4">
    <location>
        <begin position="185"/>
        <end position="283"/>
    </location>
</feature>
<dbReference type="PANTHER" id="PTHR43280:SF28">
    <property type="entry name" value="HTH-TYPE TRANSCRIPTIONAL ACTIVATOR RHAS"/>
    <property type="match status" value="1"/>
</dbReference>
<evidence type="ECO:0000256" key="2">
    <source>
        <dbReference type="ARBA" id="ARBA00023125"/>
    </source>
</evidence>
<reference evidence="5 6" key="1">
    <citation type="submission" date="2018-06" db="EMBL/GenBank/DDBJ databases">
        <authorList>
            <consortium name="Pathogen Informatics"/>
            <person name="Doyle S."/>
        </authorList>
    </citation>
    <scope>NUCLEOTIDE SEQUENCE [LARGE SCALE GENOMIC DNA]</scope>
    <source>
        <strain evidence="5 6">NCTC4824</strain>
    </source>
</reference>
<keyword evidence="5" id="KW-0489">Methyltransferase</keyword>
<dbReference type="InterPro" id="IPR003313">
    <property type="entry name" value="AraC-bd"/>
</dbReference>
<dbReference type="InterPro" id="IPR037923">
    <property type="entry name" value="HTH-like"/>
</dbReference>
<dbReference type="GO" id="GO:0003700">
    <property type="term" value="F:DNA-binding transcription factor activity"/>
    <property type="evidence" value="ECO:0007669"/>
    <property type="project" value="InterPro"/>
</dbReference>
<evidence type="ECO:0000313" key="5">
    <source>
        <dbReference type="EMBL" id="SQI61936.1"/>
    </source>
</evidence>
<evidence type="ECO:0000259" key="4">
    <source>
        <dbReference type="PROSITE" id="PS01124"/>
    </source>
</evidence>
<keyword evidence="5" id="KW-0808">Transferase</keyword>
<dbReference type="SUPFAM" id="SSF51215">
    <property type="entry name" value="Regulatory protein AraC"/>
    <property type="match status" value="1"/>
</dbReference>
<dbReference type="SMART" id="SM00342">
    <property type="entry name" value="HTH_ARAC"/>
    <property type="match status" value="1"/>
</dbReference>
<dbReference type="Pfam" id="PF12833">
    <property type="entry name" value="HTH_18"/>
    <property type="match status" value="1"/>
</dbReference>
<dbReference type="Proteomes" id="UP000249134">
    <property type="component" value="Chromosome 1"/>
</dbReference>
<dbReference type="Pfam" id="PF02311">
    <property type="entry name" value="AraC_binding"/>
    <property type="match status" value="1"/>
</dbReference>
<protein>
    <submittedName>
        <fullName evidence="5">AraC family transcriptional regulator</fullName>
        <ecNumber evidence="5">2.1.1.-</ecNumber>
    </submittedName>
</protein>
<dbReference type="EC" id="2.1.1.-" evidence="5"/>
<accession>A0A2X4WCS9</accession>
<dbReference type="InterPro" id="IPR018060">
    <property type="entry name" value="HTH_AraC"/>
</dbReference>
<dbReference type="Gene3D" id="1.10.10.60">
    <property type="entry name" value="Homeodomain-like"/>
    <property type="match status" value="2"/>
</dbReference>
<keyword evidence="2" id="KW-0238">DNA-binding</keyword>
<evidence type="ECO:0000256" key="1">
    <source>
        <dbReference type="ARBA" id="ARBA00023015"/>
    </source>
</evidence>
<dbReference type="InterPro" id="IPR020449">
    <property type="entry name" value="Tscrpt_reg_AraC-type_HTH"/>
</dbReference>